<dbReference type="SUPFAM" id="SSF56349">
    <property type="entry name" value="DNA breaking-rejoining enzymes"/>
    <property type="match status" value="1"/>
</dbReference>
<dbReference type="InterPro" id="IPR010998">
    <property type="entry name" value="Integrase_recombinase_N"/>
</dbReference>
<proteinExistence type="predicted"/>
<protein>
    <recommendedName>
        <fullName evidence="4">Tyr recombinase domain-containing protein</fullName>
    </recommendedName>
</protein>
<dbReference type="SUPFAM" id="SSF47823">
    <property type="entry name" value="lambda integrase-like, N-terminal domain"/>
    <property type="match status" value="1"/>
</dbReference>
<sequence>MSHDGLQEQEQEQVKKLLSLSWDESTLATYRSGLLVYHIYYDTEQISKEARALISSPTLTSFVTSLAGSYSSSTISNYVSGIQAWHILHGLKWSINDNVLEVLLQGTQCAAPPSSKKAKRVPFTLDIISTLHIHLDLDNHAHVAVSTCLTSAFYATACLDVHTVTDHHGLTLTVIHLPHSKASPLSPGITDPEAAYWKHLQYNNLPQDQHIFAYPHKGSFQPLTHWNFMEVMNKAAQKAGLPILHGHGIRIGATLKYLLRGLSFEAMKAKGCWASNAFTVYLTDHTQVLTQHTQAQPKVHDWVIKITIPCLQCHC</sequence>
<comment type="caution">
    <text evidence="2">The sequence shown here is derived from an EMBL/GenBank/DDBJ whole genome shotgun (WGS) entry which is preliminary data.</text>
</comment>
<accession>A0A9P5X5R2</accession>
<dbReference type="GO" id="GO:0003677">
    <property type="term" value="F:DNA binding"/>
    <property type="evidence" value="ECO:0007669"/>
    <property type="project" value="UniProtKB-KW"/>
</dbReference>
<evidence type="ECO:0008006" key="4">
    <source>
        <dbReference type="Google" id="ProtNLM"/>
    </source>
</evidence>
<dbReference type="PANTHER" id="PTHR34605">
    <property type="entry name" value="PHAGE_INTEGRASE DOMAIN-CONTAINING PROTEIN"/>
    <property type="match status" value="1"/>
</dbReference>
<organism evidence="2 3">
    <name type="scientific">Macrolepiota fuliginosa MF-IS2</name>
    <dbReference type="NCBI Taxonomy" id="1400762"/>
    <lineage>
        <taxon>Eukaryota</taxon>
        <taxon>Fungi</taxon>
        <taxon>Dikarya</taxon>
        <taxon>Basidiomycota</taxon>
        <taxon>Agaricomycotina</taxon>
        <taxon>Agaricomycetes</taxon>
        <taxon>Agaricomycetidae</taxon>
        <taxon>Agaricales</taxon>
        <taxon>Agaricineae</taxon>
        <taxon>Agaricaceae</taxon>
        <taxon>Macrolepiota</taxon>
    </lineage>
</organism>
<keyword evidence="1" id="KW-0238">DNA-binding</keyword>
<dbReference type="InterPro" id="IPR052925">
    <property type="entry name" value="Phage_Integrase-like_Recomb"/>
</dbReference>
<gene>
    <name evidence="2" type="ORF">P691DRAFT_786505</name>
</gene>
<evidence type="ECO:0000313" key="3">
    <source>
        <dbReference type="Proteomes" id="UP000807342"/>
    </source>
</evidence>
<name>A0A9P5X5R2_9AGAR</name>
<dbReference type="EMBL" id="MU151365">
    <property type="protein sequence ID" value="KAF9444555.1"/>
    <property type="molecule type" value="Genomic_DNA"/>
</dbReference>
<dbReference type="OrthoDB" id="2678913at2759"/>
<dbReference type="Gene3D" id="1.10.150.130">
    <property type="match status" value="1"/>
</dbReference>
<evidence type="ECO:0000313" key="2">
    <source>
        <dbReference type="EMBL" id="KAF9444555.1"/>
    </source>
</evidence>
<dbReference type="AlphaFoldDB" id="A0A9P5X5R2"/>
<dbReference type="Proteomes" id="UP000807342">
    <property type="component" value="Unassembled WGS sequence"/>
</dbReference>
<keyword evidence="3" id="KW-1185">Reference proteome</keyword>
<dbReference type="InterPro" id="IPR011010">
    <property type="entry name" value="DNA_brk_join_enz"/>
</dbReference>
<evidence type="ECO:0000256" key="1">
    <source>
        <dbReference type="ARBA" id="ARBA00023125"/>
    </source>
</evidence>
<reference evidence="2" key="1">
    <citation type="submission" date="2020-11" db="EMBL/GenBank/DDBJ databases">
        <authorList>
            <consortium name="DOE Joint Genome Institute"/>
            <person name="Ahrendt S."/>
            <person name="Riley R."/>
            <person name="Andreopoulos W."/>
            <person name="Labutti K."/>
            <person name="Pangilinan J."/>
            <person name="Ruiz-Duenas F.J."/>
            <person name="Barrasa J.M."/>
            <person name="Sanchez-Garcia M."/>
            <person name="Camarero S."/>
            <person name="Miyauchi S."/>
            <person name="Serrano A."/>
            <person name="Linde D."/>
            <person name="Babiker R."/>
            <person name="Drula E."/>
            <person name="Ayuso-Fernandez I."/>
            <person name="Pacheco R."/>
            <person name="Padilla G."/>
            <person name="Ferreira P."/>
            <person name="Barriuso J."/>
            <person name="Kellner H."/>
            <person name="Castanera R."/>
            <person name="Alfaro M."/>
            <person name="Ramirez L."/>
            <person name="Pisabarro A.G."/>
            <person name="Kuo A."/>
            <person name="Tritt A."/>
            <person name="Lipzen A."/>
            <person name="He G."/>
            <person name="Yan M."/>
            <person name="Ng V."/>
            <person name="Cullen D."/>
            <person name="Martin F."/>
            <person name="Rosso M.-N."/>
            <person name="Henrissat B."/>
            <person name="Hibbett D."/>
            <person name="Martinez A.T."/>
            <person name="Grigoriev I.V."/>
        </authorList>
    </citation>
    <scope>NUCLEOTIDE SEQUENCE</scope>
    <source>
        <strain evidence="2">MF-IS2</strain>
    </source>
</reference>
<dbReference type="PANTHER" id="PTHR34605:SF3">
    <property type="entry name" value="P CELL-TYPE AGGLUTINATION PROTEIN MAP4-LIKE-RELATED"/>
    <property type="match status" value="1"/>
</dbReference>